<reference evidence="1" key="1">
    <citation type="submission" date="2023-03" db="EMBL/GenBank/DDBJ databases">
        <title>Chromosome-level genomes of two armyworms, Mythimna separata and Mythimna loreyi, provide insights into the biosynthesis and reception of sex pheromones.</title>
        <authorList>
            <person name="Zhao H."/>
        </authorList>
    </citation>
    <scope>NUCLEOTIDE SEQUENCE</scope>
    <source>
        <strain evidence="1">BeijingLab</strain>
    </source>
</reference>
<name>A0ACC2R2I9_9NEOP</name>
<evidence type="ECO:0000313" key="2">
    <source>
        <dbReference type="Proteomes" id="UP001231649"/>
    </source>
</evidence>
<gene>
    <name evidence="1" type="ORF">PYW08_016549</name>
</gene>
<accession>A0ACC2R2I9</accession>
<sequence length="547" mass="62355">MVERAPQPRHDEQYPLLKVAGGGGDGGVHHQPPQALPGPGWGVTCAPKKSWSFRWPEYISTCWMTLILFGISFLVFYALGMEVYRRQAILIIKCNATKPASDVYYHHIVRRGSACPFMLYADYLSNVATQYPSLHFHVIFLVDDSLYPTAYHGQRIKLFKNFIPRNPSYPFVKVSGTDGRREIADFERKHQNVNVTIMSINKFMSRTPSMIYNWKSIPLSYMSFYMRVISVWENGGVAMDLNHFNNYFINRKCVDRRISAILKQHNDGIKVEEYTNALNKIDREEEFEFFNIFYGLVHQILNETRTFFTKSFQFPQITAENGGPQSDPIIHTNRHKRDAPTLMNDNKNNKSEAVSNVYVETINSTKETDLKKNEYQLSNPDVALEKLKLTINDAFKSLQMNTSNTVNGINKTEGLNKSDTQTEMNKKPDSPQVVLFYDFSVFSDGSAAPSYVVPKTLIHNDFRQNKKNPDFVKAGKSGNEEVQLLAIDSDGMFVAASSRLHPFLGHLISAGPGCQRVRPKYAIQDTLLTQCSGLFTEDSYCNNIYLL</sequence>
<dbReference type="Proteomes" id="UP001231649">
    <property type="component" value="Chromosome 9"/>
</dbReference>
<protein>
    <submittedName>
        <fullName evidence="1">Uncharacterized protein</fullName>
    </submittedName>
</protein>
<comment type="caution">
    <text evidence="1">The sequence shown here is derived from an EMBL/GenBank/DDBJ whole genome shotgun (WGS) entry which is preliminary data.</text>
</comment>
<organism evidence="1 2">
    <name type="scientific">Mythimna loreyi</name>
    <dbReference type="NCBI Taxonomy" id="667449"/>
    <lineage>
        <taxon>Eukaryota</taxon>
        <taxon>Metazoa</taxon>
        <taxon>Ecdysozoa</taxon>
        <taxon>Arthropoda</taxon>
        <taxon>Hexapoda</taxon>
        <taxon>Insecta</taxon>
        <taxon>Pterygota</taxon>
        <taxon>Neoptera</taxon>
        <taxon>Endopterygota</taxon>
        <taxon>Lepidoptera</taxon>
        <taxon>Glossata</taxon>
        <taxon>Ditrysia</taxon>
        <taxon>Noctuoidea</taxon>
        <taxon>Noctuidae</taxon>
        <taxon>Noctuinae</taxon>
        <taxon>Hadenini</taxon>
        <taxon>Mythimna</taxon>
    </lineage>
</organism>
<proteinExistence type="predicted"/>
<evidence type="ECO:0000313" key="1">
    <source>
        <dbReference type="EMBL" id="KAJ8728164.1"/>
    </source>
</evidence>
<dbReference type="EMBL" id="CM056785">
    <property type="protein sequence ID" value="KAJ8728164.1"/>
    <property type="molecule type" value="Genomic_DNA"/>
</dbReference>
<keyword evidence="2" id="KW-1185">Reference proteome</keyword>